<sequence length="66" mass="7055">MSHPGINPLCPLLVKSVALEPGEMTDVFSTKTDLNHSLRASESTSSDVVVALLAWIVNSSSTRTRS</sequence>
<dbReference type="EMBL" id="BGZK01000088">
    <property type="protein sequence ID" value="GBP17573.1"/>
    <property type="molecule type" value="Genomic_DNA"/>
</dbReference>
<accession>A0A4C1TU78</accession>
<proteinExistence type="predicted"/>
<keyword evidence="2" id="KW-1185">Reference proteome</keyword>
<gene>
    <name evidence="1" type="ORF">EVAR_12283_1</name>
</gene>
<evidence type="ECO:0000313" key="2">
    <source>
        <dbReference type="Proteomes" id="UP000299102"/>
    </source>
</evidence>
<organism evidence="1 2">
    <name type="scientific">Eumeta variegata</name>
    <name type="common">Bagworm moth</name>
    <name type="synonym">Eumeta japonica</name>
    <dbReference type="NCBI Taxonomy" id="151549"/>
    <lineage>
        <taxon>Eukaryota</taxon>
        <taxon>Metazoa</taxon>
        <taxon>Ecdysozoa</taxon>
        <taxon>Arthropoda</taxon>
        <taxon>Hexapoda</taxon>
        <taxon>Insecta</taxon>
        <taxon>Pterygota</taxon>
        <taxon>Neoptera</taxon>
        <taxon>Endopterygota</taxon>
        <taxon>Lepidoptera</taxon>
        <taxon>Glossata</taxon>
        <taxon>Ditrysia</taxon>
        <taxon>Tineoidea</taxon>
        <taxon>Psychidae</taxon>
        <taxon>Oiketicinae</taxon>
        <taxon>Eumeta</taxon>
    </lineage>
</organism>
<evidence type="ECO:0000313" key="1">
    <source>
        <dbReference type="EMBL" id="GBP17573.1"/>
    </source>
</evidence>
<reference evidence="1 2" key="1">
    <citation type="journal article" date="2019" name="Commun. Biol.">
        <title>The bagworm genome reveals a unique fibroin gene that provides high tensile strength.</title>
        <authorList>
            <person name="Kono N."/>
            <person name="Nakamura H."/>
            <person name="Ohtoshi R."/>
            <person name="Tomita M."/>
            <person name="Numata K."/>
            <person name="Arakawa K."/>
        </authorList>
    </citation>
    <scope>NUCLEOTIDE SEQUENCE [LARGE SCALE GENOMIC DNA]</scope>
</reference>
<name>A0A4C1TU78_EUMVA</name>
<dbReference type="AlphaFoldDB" id="A0A4C1TU78"/>
<comment type="caution">
    <text evidence="1">The sequence shown here is derived from an EMBL/GenBank/DDBJ whole genome shotgun (WGS) entry which is preliminary data.</text>
</comment>
<dbReference type="Proteomes" id="UP000299102">
    <property type="component" value="Unassembled WGS sequence"/>
</dbReference>
<protein>
    <submittedName>
        <fullName evidence="1">Uncharacterized protein</fullName>
    </submittedName>
</protein>